<protein>
    <submittedName>
        <fullName evidence="8">Sulfotransferase family protein</fullName>
    </submittedName>
</protein>
<dbReference type="GO" id="GO:0008146">
    <property type="term" value="F:sulfotransferase activity"/>
    <property type="evidence" value="ECO:0007669"/>
    <property type="project" value="InterPro"/>
</dbReference>
<dbReference type="InterPro" id="IPR027417">
    <property type="entry name" value="P-loop_NTPase"/>
</dbReference>
<dbReference type="GO" id="GO:0016020">
    <property type="term" value="C:membrane"/>
    <property type="evidence" value="ECO:0007669"/>
    <property type="project" value="InterPro"/>
</dbReference>
<evidence type="ECO:0000256" key="6">
    <source>
        <dbReference type="ARBA" id="ARBA00023136"/>
    </source>
</evidence>
<dbReference type="Gene3D" id="3.40.50.300">
    <property type="entry name" value="P-loop containing nucleotide triphosphate hydrolases"/>
    <property type="match status" value="1"/>
</dbReference>
<keyword evidence="2" id="KW-0808">Transferase</keyword>
<proteinExistence type="predicted"/>
<reference evidence="8 9" key="1">
    <citation type="submission" date="2018-08" db="EMBL/GenBank/DDBJ databases">
        <title>Genomic Encyclopedia of Archaeal and Bacterial Type Strains, Phase II (KMG-II): from individual species to whole genera.</title>
        <authorList>
            <person name="Goeker M."/>
        </authorList>
    </citation>
    <scope>NUCLEOTIDE SEQUENCE [LARGE SCALE GENOMIC DNA]</scope>
    <source>
        <strain evidence="8 9">DSM 582</strain>
    </source>
</reference>
<accession>A0AAQ0KIR9</accession>
<evidence type="ECO:0000313" key="9">
    <source>
        <dbReference type="Proteomes" id="UP000256794"/>
    </source>
</evidence>
<comment type="subcellular location">
    <subcellularLocation>
        <location evidence="1">Golgi apparatus membrane</location>
        <topology evidence="1">Single-pass type II membrane protein</topology>
    </subcellularLocation>
</comment>
<dbReference type="InterPro" id="IPR018011">
    <property type="entry name" value="Carb_sulfotrans_8-10"/>
</dbReference>
<sequence length="213" mass="24800">MAIIVDKIKVAYMPSPKVACTSLKMMFYKIENGVDFVPPIRNSVKFHIHGFYPTTPFRTVPTERMKDYYRICVVRDPVKRLLSCYSNRVCFHKELNEGMLSLEAVNSGAKPNPDLEDFVERLEIYRKFSKSIAHHTDLQTNFIGRDKGFYSRVYQISELNELRQDLSEHSDLELELPHAQNGGPKVSIADLSANALEKIRTFYREDYQCYQFE</sequence>
<dbReference type="Proteomes" id="UP000256794">
    <property type="component" value="Unassembled WGS sequence"/>
</dbReference>
<keyword evidence="4" id="KW-1133">Transmembrane helix</keyword>
<evidence type="ECO:0000256" key="5">
    <source>
        <dbReference type="ARBA" id="ARBA00023034"/>
    </source>
</evidence>
<organism evidence="8 9">
    <name type="scientific">Paracoccus versutus</name>
    <name type="common">Thiobacillus versutus</name>
    <dbReference type="NCBI Taxonomy" id="34007"/>
    <lineage>
        <taxon>Bacteria</taxon>
        <taxon>Pseudomonadati</taxon>
        <taxon>Pseudomonadota</taxon>
        <taxon>Alphaproteobacteria</taxon>
        <taxon>Rhodobacterales</taxon>
        <taxon>Paracoccaceae</taxon>
        <taxon>Paracoccus</taxon>
    </lineage>
</organism>
<keyword evidence="6" id="KW-0472">Membrane</keyword>
<keyword evidence="9" id="KW-1185">Reference proteome</keyword>
<dbReference type="EMBL" id="QUMX01000086">
    <property type="protein sequence ID" value="REG26873.1"/>
    <property type="molecule type" value="Genomic_DNA"/>
</dbReference>
<comment type="caution">
    <text evidence="8">The sequence shown here is derived from an EMBL/GenBank/DDBJ whole genome shotgun (WGS) entry which is preliminary data.</text>
</comment>
<dbReference type="GO" id="GO:0016051">
    <property type="term" value="P:carbohydrate biosynthetic process"/>
    <property type="evidence" value="ECO:0007669"/>
    <property type="project" value="InterPro"/>
</dbReference>
<evidence type="ECO:0000256" key="1">
    <source>
        <dbReference type="ARBA" id="ARBA00004323"/>
    </source>
</evidence>
<evidence type="ECO:0000256" key="4">
    <source>
        <dbReference type="ARBA" id="ARBA00022989"/>
    </source>
</evidence>
<evidence type="ECO:0000313" key="8">
    <source>
        <dbReference type="EMBL" id="REG26873.1"/>
    </source>
</evidence>
<dbReference type="PANTHER" id="PTHR12137">
    <property type="entry name" value="CARBOHYDRATE SULFOTRANSFERASE"/>
    <property type="match status" value="1"/>
</dbReference>
<dbReference type="AlphaFoldDB" id="A0AAQ0KIR9"/>
<keyword evidence="5" id="KW-0333">Golgi apparatus</keyword>
<dbReference type="InterPro" id="IPR005331">
    <property type="entry name" value="Sulfotransferase"/>
</dbReference>
<keyword evidence="7" id="KW-0325">Glycoprotein</keyword>
<evidence type="ECO:0000256" key="7">
    <source>
        <dbReference type="ARBA" id="ARBA00023180"/>
    </source>
</evidence>
<name>A0AAQ0KIR9_PARVE</name>
<dbReference type="PANTHER" id="PTHR12137:SF54">
    <property type="entry name" value="CARBOHYDRATE SULFOTRANSFERASE"/>
    <property type="match status" value="1"/>
</dbReference>
<dbReference type="Pfam" id="PF03567">
    <property type="entry name" value="Sulfotransfer_2"/>
    <property type="match status" value="1"/>
</dbReference>
<dbReference type="RefSeq" id="WP_116171376.1">
    <property type="nucleotide sequence ID" value="NZ_CP035285.1"/>
</dbReference>
<gene>
    <name evidence="8" type="ORF">ATH84_10862</name>
</gene>
<keyword evidence="3" id="KW-0812">Transmembrane</keyword>
<evidence type="ECO:0000256" key="2">
    <source>
        <dbReference type="ARBA" id="ARBA00022679"/>
    </source>
</evidence>
<evidence type="ECO:0000256" key="3">
    <source>
        <dbReference type="ARBA" id="ARBA00022692"/>
    </source>
</evidence>